<dbReference type="AlphaFoldDB" id="A0A412BHQ9"/>
<evidence type="ECO:0000259" key="5">
    <source>
        <dbReference type="Pfam" id="PF17189"/>
    </source>
</evidence>
<dbReference type="InterPro" id="IPR013780">
    <property type="entry name" value="Glyco_hydro_b"/>
</dbReference>
<keyword evidence="1" id="KW-0732">Signal</keyword>
<dbReference type="Pfam" id="PF02055">
    <property type="entry name" value="Glyco_hydro_30"/>
    <property type="match status" value="1"/>
</dbReference>
<evidence type="ECO:0000313" key="6">
    <source>
        <dbReference type="EMBL" id="RGQ54016.1"/>
    </source>
</evidence>
<gene>
    <name evidence="6" type="ORF">DWY96_02615</name>
</gene>
<proteinExistence type="inferred from homology"/>
<dbReference type="Proteomes" id="UP000283738">
    <property type="component" value="Unassembled WGS sequence"/>
</dbReference>
<dbReference type="GO" id="GO:0006680">
    <property type="term" value="P:glucosylceramide catabolic process"/>
    <property type="evidence" value="ECO:0007669"/>
    <property type="project" value="TreeGrafter"/>
</dbReference>
<dbReference type="PANTHER" id="PTHR11069">
    <property type="entry name" value="GLUCOSYLCERAMIDASE"/>
    <property type="match status" value="1"/>
</dbReference>
<dbReference type="GO" id="GO:0016020">
    <property type="term" value="C:membrane"/>
    <property type="evidence" value="ECO:0007669"/>
    <property type="project" value="GOC"/>
</dbReference>
<dbReference type="Pfam" id="PF17189">
    <property type="entry name" value="Glyco_hydro_30C"/>
    <property type="match status" value="1"/>
</dbReference>
<evidence type="ECO:0000256" key="2">
    <source>
        <dbReference type="ARBA" id="ARBA00022801"/>
    </source>
</evidence>
<dbReference type="InterPro" id="IPR033453">
    <property type="entry name" value="Glyco_hydro_30_TIM-barrel"/>
</dbReference>
<organism evidence="6 7">
    <name type="scientific">Roseburia inulinivorans</name>
    <dbReference type="NCBI Taxonomy" id="360807"/>
    <lineage>
        <taxon>Bacteria</taxon>
        <taxon>Bacillati</taxon>
        <taxon>Bacillota</taxon>
        <taxon>Clostridia</taxon>
        <taxon>Lachnospirales</taxon>
        <taxon>Lachnospiraceae</taxon>
        <taxon>Roseburia</taxon>
    </lineage>
</organism>
<dbReference type="Gene3D" id="3.20.20.80">
    <property type="entry name" value="Glycosidases"/>
    <property type="match status" value="2"/>
</dbReference>
<dbReference type="InterPro" id="IPR033452">
    <property type="entry name" value="GH30_C"/>
</dbReference>
<evidence type="ECO:0000313" key="7">
    <source>
        <dbReference type="Proteomes" id="UP000283738"/>
    </source>
</evidence>
<keyword evidence="2 3" id="KW-0378">Hydrolase</keyword>
<keyword evidence="3" id="KW-0326">Glycosidase</keyword>
<feature type="domain" description="Glycosyl hydrolase family 30 beta sandwich" evidence="5">
    <location>
        <begin position="108"/>
        <end position="173"/>
    </location>
</feature>
<evidence type="ECO:0000256" key="1">
    <source>
        <dbReference type="ARBA" id="ARBA00022729"/>
    </source>
</evidence>
<dbReference type="GO" id="GO:0004348">
    <property type="term" value="F:glucosylceramidase activity"/>
    <property type="evidence" value="ECO:0007669"/>
    <property type="project" value="InterPro"/>
</dbReference>
<accession>A0A412BHQ9</accession>
<comment type="caution">
    <text evidence="6">The sequence shown here is derived from an EMBL/GenBank/DDBJ whole genome shotgun (WGS) entry which is preliminary data.</text>
</comment>
<evidence type="ECO:0000259" key="4">
    <source>
        <dbReference type="Pfam" id="PF02055"/>
    </source>
</evidence>
<name>A0A412BHQ9_9FIRM</name>
<dbReference type="InterPro" id="IPR001139">
    <property type="entry name" value="Glyco_hydro_30"/>
</dbReference>
<evidence type="ECO:0000256" key="3">
    <source>
        <dbReference type="RuleBase" id="RU361188"/>
    </source>
</evidence>
<evidence type="ECO:0008006" key="8">
    <source>
        <dbReference type="Google" id="ProtNLM"/>
    </source>
</evidence>
<feature type="domain" description="Glycosyl hydrolase family 30 TIM-barrel" evidence="4">
    <location>
        <begin position="66"/>
        <end position="105"/>
    </location>
</feature>
<dbReference type="Gene3D" id="2.60.40.1180">
    <property type="entry name" value="Golgi alpha-mannosidase II"/>
    <property type="match status" value="1"/>
</dbReference>
<comment type="similarity">
    <text evidence="3">Belongs to the glycosyl hydrolase 30 family.</text>
</comment>
<sequence length="175" mass="19839">MAVQTWDSCIYTSEDESRFVRDYLGPKLEEAGLSDIGIFVWDHNKEEGYQRFKEVIADEKTRKYVKGGPNHVGNFCAAPIMCAPGEDSYEKRLTYYYIGHFSRYIKEGAVKIGTSRYTDGIEVTAFLNPDGERVAVILNKSEKEVPYTLREMTKDAGYQGVEGVIAPHSIQTIVY</sequence>
<protein>
    <recommendedName>
        <fullName evidence="8">Glycosyl hydrolase family 30 beta sandwich domain-containing protein</fullName>
    </recommendedName>
</protein>
<reference evidence="6 7" key="1">
    <citation type="submission" date="2018-08" db="EMBL/GenBank/DDBJ databases">
        <title>A genome reference for cultivated species of the human gut microbiota.</title>
        <authorList>
            <person name="Zou Y."/>
            <person name="Xue W."/>
            <person name="Luo G."/>
        </authorList>
    </citation>
    <scope>NUCLEOTIDE SEQUENCE [LARGE SCALE GENOMIC DNA]</scope>
    <source>
        <strain evidence="6 7">AF28-15</strain>
    </source>
</reference>
<dbReference type="EMBL" id="QRTF01000003">
    <property type="protein sequence ID" value="RGQ54016.1"/>
    <property type="molecule type" value="Genomic_DNA"/>
</dbReference>
<dbReference type="PANTHER" id="PTHR11069:SF23">
    <property type="entry name" value="LYSOSOMAL ACID GLUCOSYLCERAMIDASE"/>
    <property type="match status" value="1"/>
</dbReference>
<dbReference type="RefSeq" id="WP_118108942.1">
    <property type="nucleotide sequence ID" value="NZ_QRTF01000003.1"/>
</dbReference>